<gene>
    <name evidence="1" type="ORF">FCALED_LOCUS14700</name>
</gene>
<dbReference type="Proteomes" id="UP000789570">
    <property type="component" value="Unassembled WGS sequence"/>
</dbReference>
<evidence type="ECO:0000313" key="1">
    <source>
        <dbReference type="EMBL" id="CAG8726500.1"/>
    </source>
</evidence>
<name>A0A9N9I8P2_9GLOM</name>
<keyword evidence="2" id="KW-1185">Reference proteome</keyword>
<feature type="non-terminal residue" evidence="1">
    <location>
        <position position="82"/>
    </location>
</feature>
<dbReference type="EMBL" id="CAJVPQ010011292">
    <property type="protein sequence ID" value="CAG8726500.1"/>
    <property type="molecule type" value="Genomic_DNA"/>
</dbReference>
<accession>A0A9N9I8P2</accession>
<reference evidence="1" key="1">
    <citation type="submission" date="2021-06" db="EMBL/GenBank/DDBJ databases">
        <authorList>
            <person name="Kallberg Y."/>
            <person name="Tangrot J."/>
            <person name="Rosling A."/>
        </authorList>
    </citation>
    <scope>NUCLEOTIDE SEQUENCE</scope>
    <source>
        <strain evidence="1">UK204</strain>
    </source>
</reference>
<proteinExistence type="predicted"/>
<evidence type="ECO:0000313" key="2">
    <source>
        <dbReference type="Proteomes" id="UP000789570"/>
    </source>
</evidence>
<organism evidence="1 2">
    <name type="scientific">Funneliformis caledonium</name>
    <dbReference type="NCBI Taxonomy" id="1117310"/>
    <lineage>
        <taxon>Eukaryota</taxon>
        <taxon>Fungi</taxon>
        <taxon>Fungi incertae sedis</taxon>
        <taxon>Mucoromycota</taxon>
        <taxon>Glomeromycotina</taxon>
        <taxon>Glomeromycetes</taxon>
        <taxon>Glomerales</taxon>
        <taxon>Glomeraceae</taxon>
        <taxon>Funneliformis</taxon>
    </lineage>
</organism>
<dbReference type="AlphaFoldDB" id="A0A9N9I8P2"/>
<protein>
    <submittedName>
        <fullName evidence="1">256_t:CDS:1</fullName>
    </submittedName>
</protein>
<comment type="caution">
    <text evidence="1">The sequence shown here is derived from an EMBL/GenBank/DDBJ whole genome shotgun (WGS) entry which is preliminary data.</text>
</comment>
<sequence>FTSKLIKVDNIENTDYRFIIIEYFDGFNIISDVWYKLNEKEKTELKAEVLDAAGYDEKAEYLQFLNMKINWYSDAQQLDDPE</sequence>